<reference evidence="8" key="1">
    <citation type="submission" date="2022-03" db="EMBL/GenBank/DDBJ databases">
        <authorList>
            <person name="Legras J.-L."/>
            <person name="Devillers H."/>
            <person name="Grondin C."/>
        </authorList>
    </citation>
    <scope>NUCLEOTIDE SEQUENCE</scope>
    <source>
        <strain evidence="8">CLIB 1423</strain>
    </source>
</reference>
<evidence type="ECO:0000256" key="4">
    <source>
        <dbReference type="ARBA" id="ARBA00023242"/>
    </source>
</evidence>
<gene>
    <name evidence="8" type="ORF">CLIB1423_05S04918</name>
</gene>
<name>A0A9P0QNM6_9ASCO</name>
<dbReference type="GO" id="GO:0046540">
    <property type="term" value="C:U4/U6 x U5 tri-snRNP complex"/>
    <property type="evidence" value="ECO:0007669"/>
    <property type="project" value="InterPro"/>
</dbReference>
<accession>A0A9P0QNM6</accession>
<keyword evidence="4" id="KW-0539">Nucleus</keyword>
<keyword evidence="3" id="KW-0508">mRNA splicing</keyword>
<evidence type="ECO:0000256" key="2">
    <source>
        <dbReference type="ARBA" id="ARBA00022664"/>
    </source>
</evidence>
<proteinExistence type="predicted"/>
<dbReference type="Pfam" id="PF06544">
    <property type="entry name" value="Prp3_C"/>
    <property type="match status" value="1"/>
</dbReference>
<dbReference type="EMBL" id="CAKXYY010000005">
    <property type="protein sequence ID" value="CAH2352069.1"/>
    <property type="molecule type" value="Genomic_DNA"/>
</dbReference>
<dbReference type="InterPro" id="IPR010541">
    <property type="entry name" value="Prp3_C"/>
</dbReference>
<comment type="caution">
    <text evidence="8">The sequence shown here is derived from an EMBL/GenBank/DDBJ whole genome shotgun (WGS) entry which is preliminary data.</text>
</comment>
<keyword evidence="9" id="KW-1185">Reference proteome</keyword>
<feature type="region of interest" description="Disordered" evidence="5">
    <location>
        <begin position="234"/>
        <end position="254"/>
    </location>
</feature>
<dbReference type="Pfam" id="PF08572">
    <property type="entry name" value="PRP3"/>
    <property type="match status" value="1"/>
</dbReference>
<dbReference type="GO" id="GO:0000398">
    <property type="term" value="P:mRNA splicing, via spliceosome"/>
    <property type="evidence" value="ECO:0007669"/>
    <property type="project" value="InterPro"/>
</dbReference>
<feature type="compositionally biased region" description="Basic and acidic residues" evidence="5">
    <location>
        <begin position="234"/>
        <end position="248"/>
    </location>
</feature>
<feature type="domain" description="Pre-mRNA-splicing factor 3" evidence="7">
    <location>
        <begin position="90"/>
        <end position="303"/>
    </location>
</feature>
<dbReference type="OrthoDB" id="10264544at2759"/>
<dbReference type="PANTHER" id="PTHR14212">
    <property type="entry name" value="U4/U6-ASSOCIATED RNA SPLICING FACTOR-RELATED"/>
    <property type="match status" value="1"/>
</dbReference>
<evidence type="ECO:0000256" key="1">
    <source>
        <dbReference type="ARBA" id="ARBA00004123"/>
    </source>
</evidence>
<dbReference type="InterPro" id="IPR013881">
    <property type="entry name" value="Pre-mRNA_splic_Prp3_dom"/>
</dbReference>
<keyword evidence="2" id="KW-0507">mRNA processing</keyword>
<protein>
    <submittedName>
        <fullName evidence="8">U4/U6 small nuclear ribonucleoprotein Prp3p</fullName>
    </submittedName>
</protein>
<evidence type="ECO:0000256" key="3">
    <source>
        <dbReference type="ARBA" id="ARBA00023187"/>
    </source>
</evidence>
<evidence type="ECO:0000259" key="6">
    <source>
        <dbReference type="Pfam" id="PF06544"/>
    </source>
</evidence>
<evidence type="ECO:0000259" key="7">
    <source>
        <dbReference type="Pfam" id="PF08572"/>
    </source>
</evidence>
<evidence type="ECO:0000313" key="8">
    <source>
        <dbReference type="EMBL" id="CAH2352069.1"/>
    </source>
</evidence>
<evidence type="ECO:0000313" key="9">
    <source>
        <dbReference type="Proteomes" id="UP000837801"/>
    </source>
</evidence>
<feature type="domain" description="Small nuclear ribonucleoprotein Prp3 C-terminal" evidence="6">
    <location>
        <begin position="327"/>
        <end position="456"/>
    </location>
</feature>
<sequence>MKRSYDSRGTSNSDAIAKAKARLLQKRAKVLHEDGSSQDATSEGSVKGNGGLDVEIHPLLRTTLPVTSLTSSKNPLKQNVKSWFDPSSINPYLNQSDSHLASSRPSRALQFVEKGKYIARGNEMRAKLQQKKEEQDRLRTYQENGLTADENIGEQFYKPTYPPPVEWWDKPYFKTRNYDDLSASNLEYDNELAPISHYIQHPSFIPAPWEMHLPQHSKPMHLTKKERKRIRRNDRVAKHKDKQDRIKLGLDPPPPPKIKLSNLMNVLTNEAIQDPTGIEMKVREEVQERFENHMRENEARKLTKDEVHSKAHKKNLEDLSKGYFTTVYKIEDLSNTKNFYKLDINAKQLELMGICLLNPKFNLIIVQGGLKNINFYKKLLTRRIDWKEYVAPKSDEVELPDDYIPPDLSNNTCKIIWEGQTKDLLFQKWSIMRSQDDNEALQVLNRFNVENYWRQASLA</sequence>
<evidence type="ECO:0000256" key="5">
    <source>
        <dbReference type="SAM" id="MobiDB-lite"/>
    </source>
</evidence>
<dbReference type="PANTHER" id="PTHR14212:SF0">
    <property type="entry name" value="U4_U6 SMALL NUCLEAR RIBONUCLEOPROTEIN PRP3"/>
    <property type="match status" value="1"/>
</dbReference>
<dbReference type="AlphaFoldDB" id="A0A9P0QNM6"/>
<dbReference type="InterPro" id="IPR027104">
    <property type="entry name" value="Prp3"/>
</dbReference>
<keyword evidence="8" id="KW-0687">Ribonucleoprotein</keyword>
<dbReference type="Proteomes" id="UP000837801">
    <property type="component" value="Unassembled WGS sequence"/>
</dbReference>
<organism evidence="8 9">
    <name type="scientific">[Candida] railenensis</name>
    <dbReference type="NCBI Taxonomy" id="45579"/>
    <lineage>
        <taxon>Eukaryota</taxon>
        <taxon>Fungi</taxon>
        <taxon>Dikarya</taxon>
        <taxon>Ascomycota</taxon>
        <taxon>Saccharomycotina</taxon>
        <taxon>Pichiomycetes</taxon>
        <taxon>Debaryomycetaceae</taxon>
        <taxon>Kurtzmaniella</taxon>
    </lineage>
</organism>
<dbReference type="CDD" id="cd24162">
    <property type="entry name" value="Prp3_C"/>
    <property type="match status" value="1"/>
</dbReference>
<feature type="region of interest" description="Disordered" evidence="5">
    <location>
        <begin position="27"/>
        <end position="52"/>
    </location>
</feature>
<comment type="subcellular location">
    <subcellularLocation>
        <location evidence="1">Nucleus</location>
    </subcellularLocation>
</comment>